<evidence type="ECO:0000313" key="1">
    <source>
        <dbReference type="EMBL" id="KNZ62776.1"/>
    </source>
</evidence>
<dbReference type="EMBL" id="LAVV01002499">
    <property type="protein sequence ID" value="KNZ62776.1"/>
    <property type="molecule type" value="Genomic_DNA"/>
</dbReference>
<organism evidence="1 2">
    <name type="scientific">Puccinia sorghi</name>
    <dbReference type="NCBI Taxonomy" id="27349"/>
    <lineage>
        <taxon>Eukaryota</taxon>
        <taxon>Fungi</taxon>
        <taxon>Dikarya</taxon>
        <taxon>Basidiomycota</taxon>
        <taxon>Pucciniomycotina</taxon>
        <taxon>Pucciniomycetes</taxon>
        <taxon>Pucciniales</taxon>
        <taxon>Pucciniaceae</taxon>
        <taxon>Puccinia</taxon>
    </lineage>
</organism>
<dbReference type="AlphaFoldDB" id="A0A0L6VPY3"/>
<sequence length="57" mass="6357">MAVCVSGLAENFWQSVESSYKGNWNIVFLVIILKSKNVQQDLVAQLEEPWKAGFLAG</sequence>
<name>A0A0L6VPY3_9BASI</name>
<comment type="caution">
    <text evidence="1">The sequence shown here is derived from an EMBL/GenBank/DDBJ whole genome shotgun (WGS) entry which is preliminary data.</text>
</comment>
<dbReference type="VEuPathDB" id="FungiDB:VP01_1224g3"/>
<reference evidence="1 2" key="1">
    <citation type="submission" date="2015-08" db="EMBL/GenBank/DDBJ databases">
        <title>Next Generation Sequencing and Analysis of the Genome of Puccinia sorghi L Schw, the Causal Agent of Maize Common Rust.</title>
        <authorList>
            <person name="Rochi L."/>
            <person name="Burguener G."/>
            <person name="Darino M."/>
            <person name="Turjanski A."/>
            <person name="Kreff E."/>
            <person name="Dieguez M.J."/>
            <person name="Sacco F."/>
        </authorList>
    </citation>
    <scope>NUCLEOTIDE SEQUENCE [LARGE SCALE GENOMIC DNA]</scope>
    <source>
        <strain evidence="1 2">RO10H11247</strain>
    </source>
</reference>
<proteinExistence type="predicted"/>
<accession>A0A0L6VPY3</accession>
<dbReference type="OrthoDB" id="2507171at2759"/>
<evidence type="ECO:0000313" key="2">
    <source>
        <dbReference type="Proteomes" id="UP000037035"/>
    </source>
</evidence>
<gene>
    <name evidence="1" type="ORF">VP01_1224g3</name>
</gene>
<protein>
    <submittedName>
        <fullName evidence="1">Uncharacterized protein</fullName>
    </submittedName>
</protein>
<keyword evidence="2" id="KW-1185">Reference proteome</keyword>
<dbReference type="Proteomes" id="UP000037035">
    <property type="component" value="Unassembled WGS sequence"/>
</dbReference>